<dbReference type="RefSeq" id="XP_007722686.1">
    <property type="nucleotide sequence ID" value="XM_007724496.1"/>
</dbReference>
<evidence type="ECO:0000313" key="13">
    <source>
        <dbReference type="Proteomes" id="UP000019484"/>
    </source>
</evidence>
<dbReference type="GO" id="GO:0006032">
    <property type="term" value="P:chitin catabolic process"/>
    <property type="evidence" value="ECO:0007669"/>
    <property type="project" value="UniProtKB-KW"/>
</dbReference>
<evidence type="ECO:0000256" key="2">
    <source>
        <dbReference type="ARBA" id="ARBA00012729"/>
    </source>
</evidence>
<dbReference type="PANTHER" id="PTHR45708:SF49">
    <property type="entry name" value="ENDOCHITINASE"/>
    <property type="match status" value="1"/>
</dbReference>
<keyword evidence="13" id="KW-1185">Reference proteome</keyword>
<dbReference type="Pfam" id="PF00704">
    <property type="entry name" value="Glyco_hydro_18"/>
    <property type="match status" value="1"/>
</dbReference>
<keyword evidence="10" id="KW-0732">Signal</keyword>
<evidence type="ECO:0000256" key="3">
    <source>
        <dbReference type="ARBA" id="ARBA00022801"/>
    </source>
</evidence>
<dbReference type="Gene3D" id="3.20.20.80">
    <property type="entry name" value="Glycosidases"/>
    <property type="match status" value="1"/>
</dbReference>
<dbReference type="EC" id="3.2.1.14" evidence="2"/>
<accession>W9YC91</accession>
<dbReference type="InterPro" id="IPR001579">
    <property type="entry name" value="Glyco_hydro_18_chit_AS"/>
</dbReference>
<evidence type="ECO:0000259" key="11">
    <source>
        <dbReference type="PROSITE" id="PS51910"/>
    </source>
</evidence>
<evidence type="ECO:0000256" key="10">
    <source>
        <dbReference type="SAM" id="SignalP"/>
    </source>
</evidence>
<reference evidence="12 13" key="1">
    <citation type="submission" date="2013-03" db="EMBL/GenBank/DDBJ databases">
        <title>The Genome Sequence of Capronia coronata CBS 617.96.</title>
        <authorList>
            <consortium name="The Broad Institute Genomics Platform"/>
            <person name="Cuomo C."/>
            <person name="de Hoog S."/>
            <person name="Gorbushina A."/>
            <person name="Walker B."/>
            <person name="Young S.K."/>
            <person name="Zeng Q."/>
            <person name="Gargeya S."/>
            <person name="Fitzgerald M."/>
            <person name="Haas B."/>
            <person name="Abouelleil A."/>
            <person name="Allen A.W."/>
            <person name="Alvarado L."/>
            <person name="Arachchi H.M."/>
            <person name="Berlin A.M."/>
            <person name="Chapman S.B."/>
            <person name="Gainer-Dewar J."/>
            <person name="Goldberg J."/>
            <person name="Griggs A."/>
            <person name="Gujja S."/>
            <person name="Hansen M."/>
            <person name="Howarth C."/>
            <person name="Imamovic A."/>
            <person name="Ireland A."/>
            <person name="Larimer J."/>
            <person name="McCowan C."/>
            <person name="Murphy C."/>
            <person name="Pearson M."/>
            <person name="Poon T.W."/>
            <person name="Priest M."/>
            <person name="Roberts A."/>
            <person name="Saif S."/>
            <person name="Shea T."/>
            <person name="Sisk P."/>
            <person name="Sykes S."/>
            <person name="Wortman J."/>
            <person name="Nusbaum C."/>
            <person name="Birren B."/>
        </authorList>
    </citation>
    <scope>NUCLEOTIDE SEQUENCE [LARGE SCALE GENOMIC DNA]</scope>
    <source>
        <strain evidence="12 13">CBS 617.96</strain>
    </source>
</reference>
<dbReference type="OrthoDB" id="2425929at2759"/>
<organism evidence="12 13">
    <name type="scientific">Capronia coronata CBS 617.96</name>
    <dbReference type="NCBI Taxonomy" id="1182541"/>
    <lineage>
        <taxon>Eukaryota</taxon>
        <taxon>Fungi</taxon>
        <taxon>Dikarya</taxon>
        <taxon>Ascomycota</taxon>
        <taxon>Pezizomycotina</taxon>
        <taxon>Eurotiomycetes</taxon>
        <taxon>Chaetothyriomycetidae</taxon>
        <taxon>Chaetothyriales</taxon>
        <taxon>Herpotrichiellaceae</taxon>
        <taxon>Capronia</taxon>
    </lineage>
</organism>
<evidence type="ECO:0000256" key="4">
    <source>
        <dbReference type="ARBA" id="ARBA00023024"/>
    </source>
</evidence>
<dbReference type="SUPFAM" id="SSF51445">
    <property type="entry name" value="(Trans)glycosidases"/>
    <property type="match status" value="1"/>
</dbReference>
<name>W9YC91_9EURO</name>
<comment type="caution">
    <text evidence="12">The sequence shown here is derived from an EMBL/GenBank/DDBJ whole genome shotgun (WGS) entry which is preliminary data.</text>
</comment>
<dbReference type="EMBL" id="AMWN01000003">
    <property type="protein sequence ID" value="EXJ90492.1"/>
    <property type="molecule type" value="Genomic_DNA"/>
</dbReference>
<dbReference type="PANTHER" id="PTHR45708">
    <property type="entry name" value="ENDOCHITINASE"/>
    <property type="match status" value="1"/>
</dbReference>
<evidence type="ECO:0000256" key="9">
    <source>
        <dbReference type="RuleBase" id="RU004453"/>
    </source>
</evidence>
<feature type="signal peptide" evidence="10">
    <location>
        <begin position="1"/>
        <end position="21"/>
    </location>
</feature>
<evidence type="ECO:0000256" key="1">
    <source>
        <dbReference type="ARBA" id="ARBA00000822"/>
    </source>
</evidence>
<dbReference type="STRING" id="1182541.W9YC91"/>
<comment type="similarity">
    <text evidence="9">Belongs to the glycosyl hydrolase 18 family.</text>
</comment>
<evidence type="ECO:0000256" key="8">
    <source>
        <dbReference type="RuleBase" id="RU000489"/>
    </source>
</evidence>
<feature type="domain" description="GH18" evidence="11">
    <location>
        <begin position="66"/>
        <end position="405"/>
    </location>
</feature>
<keyword evidence="6 8" id="KW-0326">Glycosidase</keyword>
<keyword evidence="4" id="KW-0146">Chitin degradation</keyword>
<evidence type="ECO:0000256" key="5">
    <source>
        <dbReference type="ARBA" id="ARBA00023277"/>
    </source>
</evidence>
<protein>
    <recommendedName>
        <fullName evidence="2">chitinase</fullName>
        <ecNumber evidence="2">3.2.1.14</ecNumber>
    </recommendedName>
</protein>
<evidence type="ECO:0000256" key="6">
    <source>
        <dbReference type="ARBA" id="ARBA00023295"/>
    </source>
</evidence>
<sequence length="405" mass="43872">MVALFSLILCLLSALPARCDGSIGTIKDSSASLEDGREGALIHHEGQSPSSINRRASYHFDALASDLNIVYYGQSNITANVSLTQVCSDDSIDVVLLGFIKSFYNSTDDTKDISITMDFNTICFEASAAQVDAGQPDLLDCVSGGFADEIASCQKQGKKVLISAGSASGDLYIPSSKAASKVAKMLWNMFLGGTDSKVKPLRPFGNVVLDGFDLDNENATNAKYLPKMVSSLRKQLKKDKSKSYYISAAPICALPDPETPVAKLINDVDFWNVQFYNAQACQLGSGQGFLDALQAWSKLLLDGRKLKCTGSGDAQRCTVPKGKFQTINNDITYPRLLIGTRAFYSAPKAGYVDPQTYKSLLEQAKKLDLPNLAGAMFWDGTYQSRSAEDVDGKNMTFAQVVRNVL</sequence>
<keyword evidence="7" id="KW-0624">Polysaccharide degradation</keyword>
<dbReference type="InterPro" id="IPR050542">
    <property type="entry name" value="Glycosyl_Hydrlase18_Chitinase"/>
</dbReference>
<gene>
    <name evidence="12" type="ORF">A1O1_03595</name>
</gene>
<feature type="chain" id="PRO_5004932633" description="chitinase" evidence="10">
    <location>
        <begin position="22"/>
        <end position="405"/>
    </location>
</feature>
<dbReference type="AlphaFoldDB" id="W9YC91"/>
<dbReference type="GO" id="GO:0000272">
    <property type="term" value="P:polysaccharide catabolic process"/>
    <property type="evidence" value="ECO:0007669"/>
    <property type="project" value="UniProtKB-KW"/>
</dbReference>
<dbReference type="PROSITE" id="PS51910">
    <property type="entry name" value="GH18_2"/>
    <property type="match status" value="1"/>
</dbReference>
<keyword evidence="3 8" id="KW-0378">Hydrolase</keyword>
<keyword evidence="5" id="KW-0119">Carbohydrate metabolism</keyword>
<dbReference type="HOGENOM" id="CLU_007818_2_0_1"/>
<dbReference type="PROSITE" id="PS01095">
    <property type="entry name" value="GH18_1"/>
    <property type="match status" value="1"/>
</dbReference>
<comment type="catalytic activity">
    <reaction evidence="1">
        <text>Random endo-hydrolysis of N-acetyl-beta-D-glucosaminide (1-&gt;4)-beta-linkages in chitin and chitodextrins.</text>
        <dbReference type="EC" id="3.2.1.14"/>
    </reaction>
</comment>
<proteinExistence type="inferred from homology"/>
<dbReference type="Proteomes" id="UP000019484">
    <property type="component" value="Unassembled WGS sequence"/>
</dbReference>
<evidence type="ECO:0000313" key="12">
    <source>
        <dbReference type="EMBL" id="EXJ90492.1"/>
    </source>
</evidence>
<dbReference type="GeneID" id="19158485"/>
<dbReference type="InterPro" id="IPR017853">
    <property type="entry name" value="GH"/>
</dbReference>
<dbReference type="eggNOG" id="KOG4701">
    <property type="taxonomic scope" value="Eukaryota"/>
</dbReference>
<dbReference type="GO" id="GO:0008843">
    <property type="term" value="F:endochitinase activity"/>
    <property type="evidence" value="ECO:0007669"/>
    <property type="project" value="UniProtKB-EC"/>
</dbReference>
<dbReference type="InterPro" id="IPR001223">
    <property type="entry name" value="Glyco_hydro18_cat"/>
</dbReference>
<evidence type="ECO:0000256" key="7">
    <source>
        <dbReference type="ARBA" id="ARBA00023326"/>
    </source>
</evidence>
<dbReference type="GO" id="GO:0005576">
    <property type="term" value="C:extracellular region"/>
    <property type="evidence" value="ECO:0007669"/>
    <property type="project" value="TreeGrafter"/>
</dbReference>